<dbReference type="InterPro" id="IPR029032">
    <property type="entry name" value="AhpD-like"/>
</dbReference>
<name>A0A7V8NLY3_9BACT</name>
<dbReference type="Gene3D" id="1.20.1290.10">
    <property type="entry name" value="AhpD-like"/>
    <property type="match status" value="1"/>
</dbReference>
<dbReference type="AlphaFoldDB" id="A0A7V8NLY3"/>
<reference evidence="1" key="1">
    <citation type="submission" date="2020-06" db="EMBL/GenBank/DDBJ databases">
        <title>Legume-microbial interactions unlock mineral nutrients during tropical forest succession.</title>
        <authorList>
            <person name="Epihov D.Z."/>
        </authorList>
    </citation>
    <scope>NUCLEOTIDE SEQUENCE [LARGE SCALE GENOMIC DNA]</scope>
    <source>
        <strain evidence="1">Pan2503</strain>
    </source>
</reference>
<organism evidence="1 2">
    <name type="scientific">Candidatus Acidiferrum panamense</name>
    <dbReference type="NCBI Taxonomy" id="2741543"/>
    <lineage>
        <taxon>Bacteria</taxon>
        <taxon>Pseudomonadati</taxon>
        <taxon>Acidobacteriota</taxon>
        <taxon>Terriglobia</taxon>
        <taxon>Candidatus Acidiferrales</taxon>
        <taxon>Candidatus Acidiferrum</taxon>
    </lineage>
</organism>
<feature type="non-terminal residue" evidence="1">
    <location>
        <position position="1"/>
    </location>
</feature>
<gene>
    <name evidence="1" type="ORF">HRJ53_02175</name>
</gene>
<evidence type="ECO:0000313" key="2">
    <source>
        <dbReference type="Proteomes" id="UP000567293"/>
    </source>
</evidence>
<proteinExistence type="predicted"/>
<sequence>LSFARKLVDQRGRVTDADVDHVRRAGYSDGEINEIVANVALSIFTNYFNHGAETEIDFPTAPNP</sequence>
<protein>
    <submittedName>
        <fullName evidence="1">Carboxymuconolactone decarboxylase family protein</fullName>
    </submittedName>
</protein>
<dbReference type="Proteomes" id="UP000567293">
    <property type="component" value="Unassembled WGS sequence"/>
</dbReference>
<keyword evidence="2" id="KW-1185">Reference proteome</keyword>
<accession>A0A7V8NLY3</accession>
<comment type="caution">
    <text evidence="1">The sequence shown here is derived from an EMBL/GenBank/DDBJ whole genome shotgun (WGS) entry which is preliminary data.</text>
</comment>
<dbReference type="EMBL" id="JACDQQ010000219">
    <property type="protein sequence ID" value="MBA0083779.1"/>
    <property type="molecule type" value="Genomic_DNA"/>
</dbReference>
<dbReference type="SUPFAM" id="SSF69118">
    <property type="entry name" value="AhpD-like"/>
    <property type="match status" value="1"/>
</dbReference>
<evidence type="ECO:0000313" key="1">
    <source>
        <dbReference type="EMBL" id="MBA0083779.1"/>
    </source>
</evidence>